<gene>
    <name evidence="1" type="ORF">PsorP6_009166</name>
</gene>
<comment type="caution">
    <text evidence="1">The sequence shown here is derived from an EMBL/GenBank/DDBJ whole genome shotgun (WGS) entry which is preliminary data.</text>
</comment>
<name>A0ACC0VZ27_9STRA</name>
<reference evidence="1 2" key="1">
    <citation type="journal article" date="2022" name="bioRxiv">
        <title>The genome of the oomycete Peronosclerospora sorghi, a cosmopolitan pathogen of maize and sorghum, is inflated with dispersed pseudogenes.</title>
        <authorList>
            <person name="Fletcher K."/>
            <person name="Martin F."/>
            <person name="Isakeit T."/>
            <person name="Cavanaugh K."/>
            <person name="Magill C."/>
            <person name="Michelmore R."/>
        </authorList>
    </citation>
    <scope>NUCLEOTIDE SEQUENCE [LARGE SCALE GENOMIC DNA]</scope>
    <source>
        <strain evidence="1">P6</strain>
    </source>
</reference>
<sequence length="121" mass="13888">MNLEVVKRDDLSSAQMLEKTIEMEREPELIDMLKELLIIVRKCGHITIVSYYMSSVESFPIDRVVISSVTVNAGRMAAQNCYPQILPSILIICRQQPGHFCAFKWKSREYCKIRVKSGAFC</sequence>
<protein>
    <submittedName>
        <fullName evidence="1">Uncharacterized protein</fullName>
    </submittedName>
</protein>
<accession>A0ACC0VZ27</accession>
<keyword evidence="2" id="KW-1185">Reference proteome</keyword>
<evidence type="ECO:0000313" key="2">
    <source>
        <dbReference type="Proteomes" id="UP001163321"/>
    </source>
</evidence>
<dbReference type="EMBL" id="CM047584">
    <property type="protein sequence ID" value="KAI9911180.1"/>
    <property type="molecule type" value="Genomic_DNA"/>
</dbReference>
<evidence type="ECO:0000313" key="1">
    <source>
        <dbReference type="EMBL" id="KAI9911180.1"/>
    </source>
</evidence>
<organism evidence="1 2">
    <name type="scientific">Peronosclerospora sorghi</name>
    <dbReference type="NCBI Taxonomy" id="230839"/>
    <lineage>
        <taxon>Eukaryota</taxon>
        <taxon>Sar</taxon>
        <taxon>Stramenopiles</taxon>
        <taxon>Oomycota</taxon>
        <taxon>Peronosporomycetes</taxon>
        <taxon>Peronosporales</taxon>
        <taxon>Peronosporaceae</taxon>
        <taxon>Peronosclerospora</taxon>
    </lineage>
</organism>
<dbReference type="Proteomes" id="UP001163321">
    <property type="component" value="Chromosome 5"/>
</dbReference>
<proteinExistence type="predicted"/>